<dbReference type="GO" id="GO:0005886">
    <property type="term" value="C:plasma membrane"/>
    <property type="evidence" value="ECO:0007669"/>
    <property type="project" value="TreeGrafter"/>
</dbReference>
<dbReference type="SUPFAM" id="SSF50475">
    <property type="entry name" value="FMN-binding split barrel"/>
    <property type="match status" value="1"/>
</dbReference>
<evidence type="ECO:0000313" key="3">
    <source>
        <dbReference type="EMBL" id="MBA8824448.1"/>
    </source>
</evidence>
<sequence>MRRMVQRLGGSPWFAAVGRRAVPLDLAVQRRTGGRISLLGLFGLPSLLLITTGRRSGKPRPVPLLYAPRGSECLVVGSNWGRSQHPGWSSNLLAEPDALVRVRGRDVPVRARQVTGAERDRLWREVLTRFWPAYDDYAARAADREIRVFALSPR</sequence>
<comment type="catalytic activity">
    <reaction evidence="2">
        <text>oxidized coenzyme F420-(gamma-L-Glu)(n) + a quinol + H(+) = reduced coenzyme F420-(gamma-L-Glu)(n) + a quinone</text>
        <dbReference type="Rhea" id="RHEA:39663"/>
        <dbReference type="Rhea" id="RHEA-COMP:12939"/>
        <dbReference type="Rhea" id="RHEA-COMP:14378"/>
        <dbReference type="ChEBI" id="CHEBI:15378"/>
        <dbReference type="ChEBI" id="CHEBI:24646"/>
        <dbReference type="ChEBI" id="CHEBI:132124"/>
        <dbReference type="ChEBI" id="CHEBI:133980"/>
        <dbReference type="ChEBI" id="CHEBI:139511"/>
    </reaction>
</comment>
<evidence type="ECO:0000256" key="1">
    <source>
        <dbReference type="ARBA" id="ARBA00008710"/>
    </source>
</evidence>
<dbReference type="GO" id="GO:0070967">
    <property type="term" value="F:coenzyme F420 binding"/>
    <property type="evidence" value="ECO:0007669"/>
    <property type="project" value="TreeGrafter"/>
</dbReference>
<accession>A0A839E0E6</accession>
<organism evidence="3 4">
    <name type="scientific">Halosaccharopolyspora lacisalsi</name>
    <dbReference type="NCBI Taxonomy" id="1000566"/>
    <lineage>
        <taxon>Bacteria</taxon>
        <taxon>Bacillati</taxon>
        <taxon>Actinomycetota</taxon>
        <taxon>Actinomycetes</taxon>
        <taxon>Pseudonocardiales</taxon>
        <taxon>Pseudonocardiaceae</taxon>
        <taxon>Halosaccharopolyspora</taxon>
    </lineage>
</organism>
<keyword evidence="4" id="KW-1185">Reference proteome</keyword>
<dbReference type="AlphaFoldDB" id="A0A839E0E6"/>
<protein>
    <submittedName>
        <fullName evidence="3">Deazaflavin-dependent oxidoreductase (Nitroreductase family)</fullName>
    </submittedName>
</protein>
<dbReference type="Pfam" id="PF04075">
    <property type="entry name" value="F420H2_quin_red"/>
    <property type="match status" value="1"/>
</dbReference>
<dbReference type="PANTHER" id="PTHR39428">
    <property type="entry name" value="F420H(2)-DEPENDENT QUINONE REDUCTASE RV1261C"/>
    <property type="match status" value="1"/>
</dbReference>
<dbReference type="GO" id="GO:0016491">
    <property type="term" value="F:oxidoreductase activity"/>
    <property type="evidence" value="ECO:0007669"/>
    <property type="project" value="InterPro"/>
</dbReference>
<dbReference type="InterPro" id="IPR012349">
    <property type="entry name" value="Split_barrel_FMN-bd"/>
</dbReference>
<dbReference type="Proteomes" id="UP000569329">
    <property type="component" value="Unassembled WGS sequence"/>
</dbReference>
<dbReference type="InterPro" id="IPR004378">
    <property type="entry name" value="F420H2_quin_Rdtase"/>
</dbReference>
<evidence type="ECO:0000256" key="2">
    <source>
        <dbReference type="ARBA" id="ARBA00049106"/>
    </source>
</evidence>
<proteinExistence type="inferred from homology"/>
<comment type="caution">
    <text evidence="3">The sequence shown here is derived from an EMBL/GenBank/DDBJ whole genome shotgun (WGS) entry which is preliminary data.</text>
</comment>
<gene>
    <name evidence="3" type="ORF">FHX42_001795</name>
</gene>
<comment type="similarity">
    <text evidence="1">Belongs to the F420H(2)-dependent quinone reductase family.</text>
</comment>
<dbReference type="EMBL" id="JACGWZ010000002">
    <property type="protein sequence ID" value="MBA8824448.1"/>
    <property type="molecule type" value="Genomic_DNA"/>
</dbReference>
<dbReference type="NCBIfam" id="TIGR00026">
    <property type="entry name" value="hi_GC_TIGR00026"/>
    <property type="match status" value="1"/>
</dbReference>
<reference evidence="3 4" key="1">
    <citation type="submission" date="2020-07" db="EMBL/GenBank/DDBJ databases">
        <title>Sequencing the genomes of 1000 actinobacteria strains.</title>
        <authorList>
            <person name="Klenk H.-P."/>
        </authorList>
    </citation>
    <scope>NUCLEOTIDE SEQUENCE [LARGE SCALE GENOMIC DNA]</scope>
    <source>
        <strain evidence="3 4">DSM 45975</strain>
    </source>
</reference>
<dbReference type="Gene3D" id="2.30.110.10">
    <property type="entry name" value="Electron Transport, Fmn-binding Protein, Chain A"/>
    <property type="match status" value="1"/>
</dbReference>
<dbReference type="PANTHER" id="PTHR39428:SF1">
    <property type="entry name" value="F420H(2)-DEPENDENT QUINONE REDUCTASE RV1261C"/>
    <property type="match status" value="1"/>
</dbReference>
<evidence type="ECO:0000313" key="4">
    <source>
        <dbReference type="Proteomes" id="UP000569329"/>
    </source>
</evidence>
<name>A0A839E0E6_9PSEU</name>